<dbReference type="GO" id="GO:0016791">
    <property type="term" value="F:phosphatase activity"/>
    <property type="evidence" value="ECO:0007669"/>
    <property type="project" value="TreeGrafter"/>
</dbReference>
<dbReference type="RefSeq" id="WP_075075388.1">
    <property type="nucleotide sequence ID" value="NZ_DF967973.1"/>
</dbReference>
<dbReference type="InterPro" id="IPR050275">
    <property type="entry name" value="PGM_Phosphatase"/>
</dbReference>
<dbReference type="Pfam" id="PF00300">
    <property type="entry name" value="His_Phos_1"/>
    <property type="match status" value="1"/>
</dbReference>
<dbReference type="CDD" id="cd07067">
    <property type="entry name" value="HP_PGM_like"/>
    <property type="match status" value="1"/>
</dbReference>
<dbReference type="OrthoDB" id="9782128at2"/>
<accession>A0A0K8MY82</accession>
<dbReference type="Gene3D" id="3.40.50.1240">
    <property type="entry name" value="Phosphoglycerate mutase-like"/>
    <property type="match status" value="1"/>
</dbReference>
<dbReference type="AlphaFoldDB" id="A0A0K8MY82"/>
<dbReference type="InterPro" id="IPR013078">
    <property type="entry name" value="His_Pase_superF_clade-1"/>
</dbReference>
<dbReference type="SUPFAM" id="SSF53254">
    <property type="entry name" value="Phosphoglycerate mutase-like"/>
    <property type="match status" value="1"/>
</dbReference>
<evidence type="ECO:0000313" key="3">
    <source>
        <dbReference type="Proteomes" id="UP000055060"/>
    </source>
</evidence>
<dbReference type="PIRSF" id="PIRSF000709">
    <property type="entry name" value="6PFK_2-Ptase"/>
    <property type="match status" value="1"/>
</dbReference>
<reference evidence="2" key="1">
    <citation type="submission" date="2015-07" db="EMBL/GenBank/DDBJ databases">
        <title>Draft Genome Sequences of Anaerolinea thermolimosa IMO-1, Bellilinea caldifistulae GOMI-1, Leptolinea tardivitalis YMTK-2, Levilinea saccharolytica KIBI-1,Longilinea arvoryzae KOME-1, Previously Described as Members of the Anaerolineaceae (Chloroflexi).</title>
        <authorList>
            <person name="Sekiguchi Y."/>
            <person name="Ohashi A."/>
            <person name="Matsuura N."/>
            <person name="Tourlousse M.D."/>
        </authorList>
    </citation>
    <scope>NUCLEOTIDE SEQUENCE [LARGE SCALE GENOMIC DNA]</scope>
    <source>
        <strain evidence="2">KOME-1</strain>
    </source>
</reference>
<evidence type="ECO:0000256" key="1">
    <source>
        <dbReference type="PIRSR" id="PIRSR613078-2"/>
    </source>
</evidence>
<dbReference type="STRING" id="360412.LARV_03786"/>
<keyword evidence="3" id="KW-1185">Reference proteome</keyword>
<name>A0A0K8MY82_9CHLR</name>
<organism evidence="2">
    <name type="scientific">Longilinea arvoryzae</name>
    <dbReference type="NCBI Taxonomy" id="360412"/>
    <lineage>
        <taxon>Bacteria</taxon>
        <taxon>Bacillati</taxon>
        <taxon>Chloroflexota</taxon>
        <taxon>Anaerolineae</taxon>
        <taxon>Anaerolineales</taxon>
        <taxon>Anaerolineaceae</taxon>
        <taxon>Longilinea</taxon>
    </lineage>
</organism>
<sequence>MTALKELFLIRHGEAEHLVRNLTGGWTDVPLTELGYDQARRTGRRLAGLLEGGPFEFYCSDLLRARQTAEIIAAQIGQTAVAAHPLRDINNGLAAYRTRDEARAMRKPLSKPWQDWVPYPKGESWRMVRQRVEPFMEALEGERAVIVSHYVVLAIIVQWWWGLNDERIDATSLDIEPCSLTHLRLDAYGARVIVRLNDVTHLGNSA</sequence>
<protein>
    <submittedName>
        <fullName evidence="2">Fructose-2,6-bisphosphatase</fullName>
    </submittedName>
</protein>
<evidence type="ECO:0000313" key="2">
    <source>
        <dbReference type="EMBL" id="GAP15991.1"/>
    </source>
</evidence>
<dbReference type="PANTHER" id="PTHR48100:SF1">
    <property type="entry name" value="HISTIDINE PHOSPHATASE FAMILY PROTEIN-RELATED"/>
    <property type="match status" value="1"/>
</dbReference>
<proteinExistence type="predicted"/>
<dbReference type="Proteomes" id="UP000055060">
    <property type="component" value="Unassembled WGS sequence"/>
</dbReference>
<dbReference type="GO" id="GO:0005737">
    <property type="term" value="C:cytoplasm"/>
    <property type="evidence" value="ECO:0007669"/>
    <property type="project" value="TreeGrafter"/>
</dbReference>
<dbReference type="SMART" id="SM00855">
    <property type="entry name" value="PGAM"/>
    <property type="match status" value="1"/>
</dbReference>
<feature type="binding site" evidence="1">
    <location>
        <position position="64"/>
    </location>
    <ligand>
        <name>substrate</name>
    </ligand>
</feature>
<gene>
    <name evidence="2" type="ORF">LARV_03786</name>
</gene>
<dbReference type="InterPro" id="IPR029033">
    <property type="entry name" value="His_PPase_superfam"/>
</dbReference>
<dbReference type="EMBL" id="DF967973">
    <property type="protein sequence ID" value="GAP15991.1"/>
    <property type="molecule type" value="Genomic_DNA"/>
</dbReference>
<dbReference type="PANTHER" id="PTHR48100">
    <property type="entry name" value="BROAD-SPECIFICITY PHOSPHATASE YOR283W-RELATED"/>
    <property type="match status" value="1"/>
</dbReference>